<dbReference type="GO" id="GO:0000785">
    <property type="term" value="C:chromatin"/>
    <property type="evidence" value="ECO:0007669"/>
    <property type="project" value="UniProtKB-ARBA"/>
</dbReference>
<keyword evidence="2" id="KW-0479">Metal-binding</keyword>
<dbReference type="Pfam" id="PF00149">
    <property type="entry name" value="Metallophos"/>
    <property type="match status" value="1"/>
</dbReference>
<dbReference type="PANTHER" id="PTHR11575">
    <property type="entry name" value="5'-NUCLEOTIDASE-RELATED"/>
    <property type="match status" value="1"/>
</dbReference>
<dbReference type="InterPro" id="IPR008334">
    <property type="entry name" value="5'-Nucleotdase_C"/>
</dbReference>
<feature type="domain" description="Inhibitor of growth protein N-terminal histone-binding" evidence="8">
    <location>
        <begin position="53"/>
        <end position="184"/>
    </location>
</feature>
<dbReference type="SMART" id="SM00249">
    <property type="entry name" value="PHD"/>
    <property type="match status" value="1"/>
</dbReference>
<feature type="compositionally biased region" description="Polar residues" evidence="6">
    <location>
        <begin position="331"/>
        <end position="341"/>
    </location>
</feature>
<dbReference type="GO" id="GO:0016787">
    <property type="term" value="F:hydrolase activity"/>
    <property type="evidence" value="ECO:0007669"/>
    <property type="project" value="InterPro"/>
</dbReference>
<protein>
    <submittedName>
        <fullName evidence="9">5-nucleotidase-like protein</fullName>
    </submittedName>
</protein>
<dbReference type="InterPro" id="IPR013083">
    <property type="entry name" value="Znf_RING/FYVE/PHD"/>
</dbReference>
<dbReference type="SUPFAM" id="SSF56300">
    <property type="entry name" value="Metallo-dependent phosphatases"/>
    <property type="match status" value="1"/>
</dbReference>
<evidence type="ECO:0000259" key="8">
    <source>
        <dbReference type="SMART" id="SM01408"/>
    </source>
</evidence>
<dbReference type="CDD" id="cd15505">
    <property type="entry name" value="PHD_ING"/>
    <property type="match status" value="1"/>
</dbReference>
<dbReference type="Gene3D" id="3.90.780.10">
    <property type="entry name" value="5'-Nucleotidase, C-terminal domain"/>
    <property type="match status" value="1"/>
</dbReference>
<name>A0A8H7AZN0_9PLEO</name>
<dbReference type="PANTHER" id="PTHR11575:SF48">
    <property type="entry name" value="5'-NUCLEOTIDASE"/>
    <property type="match status" value="1"/>
</dbReference>
<evidence type="ECO:0000256" key="3">
    <source>
        <dbReference type="ARBA" id="ARBA00022729"/>
    </source>
</evidence>
<dbReference type="FunFam" id="3.30.40.10:FF:000569">
    <property type="entry name" value="Chromatin modification-related protein"/>
    <property type="match status" value="1"/>
</dbReference>
<keyword evidence="4" id="KW-0863">Zinc-finger</keyword>
<dbReference type="InterPro" id="IPR001965">
    <property type="entry name" value="Znf_PHD"/>
</dbReference>
<feature type="compositionally biased region" description="Basic and acidic residues" evidence="6">
    <location>
        <begin position="261"/>
        <end position="272"/>
    </location>
</feature>
<dbReference type="Gene3D" id="3.60.21.10">
    <property type="match status" value="1"/>
</dbReference>
<dbReference type="SUPFAM" id="SSF57903">
    <property type="entry name" value="FYVE/PHD zinc finger"/>
    <property type="match status" value="1"/>
</dbReference>
<evidence type="ECO:0000313" key="9">
    <source>
        <dbReference type="EMBL" id="KAF7673651.1"/>
    </source>
</evidence>
<keyword evidence="10" id="KW-1185">Reference proteome</keyword>
<accession>A0A8H7AZN0</accession>
<feature type="compositionally biased region" description="Low complexity" evidence="6">
    <location>
        <begin position="314"/>
        <end position="323"/>
    </location>
</feature>
<feature type="compositionally biased region" description="Low complexity" evidence="6">
    <location>
        <begin position="346"/>
        <end position="355"/>
    </location>
</feature>
<comment type="similarity">
    <text evidence="1">Belongs to the 5'-nucleotidase family.</text>
</comment>
<dbReference type="InterPro" id="IPR006179">
    <property type="entry name" value="5_nucleotidase/apyrase"/>
</dbReference>
<evidence type="ECO:0000256" key="6">
    <source>
        <dbReference type="SAM" id="MobiDB-lite"/>
    </source>
</evidence>
<feature type="compositionally biased region" description="Low complexity" evidence="6">
    <location>
        <begin position="585"/>
        <end position="603"/>
    </location>
</feature>
<feature type="compositionally biased region" description="Low complexity" evidence="6">
    <location>
        <begin position="435"/>
        <end position="448"/>
    </location>
</feature>
<feature type="compositionally biased region" description="Polar residues" evidence="6">
    <location>
        <begin position="568"/>
        <end position="577"/>
    </location>
</feature>
<evidence type="ECO:0000313" key="10">
    <source>
        <dbReference type="Proteomes" id="UP000596902"/>
    </source>
</evidence>
<dbReference type="InterPro" id="IPR029052">
    <property type="entry name" value="Metallo-depent_PP-like"/>
</dbReference>
<feature type="compositionally biased region" description="Acidic residues" evidence="6">
    <location>
        <begin position="604"/>
        <end position="623"/>
    </location>
</feature>
<organism evidence="9 10">
    <name type="scientific">Alternaria burnsii</name>
    <dbReference type="NCBI Taxonomy" id="1187904"/>
    <lineage>
        <taxon>Eukaryota</taxon>
        <taxon>Fungi</taxon>
        <taxon>Dikarya</taxon>
        <taxon>Ascomycota</taxon>
        <taxon>Pezizomycotina</taxon>
        <taxon>Dothideomycetes</taxon>
        <taxon>Pleosporomycetidae</taxon>
        <taxon>Pleosporales</taxon>
        <taxon>Pleosporineae</taxon>
        <taxon>Pleosporaceae</taxon>
        <taxon>Alternaria</taxon>
        <taxon>Alternaria sect. Alternaria</taxon>
    </lineage>
</organism>
<sequence>MPPTTGTRTSTRQGRATVRPTNYYARTFAGRLNASGMEQTPEASSSAPGFLPALTHFSGAVDAFPKEIIKHFSMFKEVEAKLHDPEQMLKELLDDIARQPVTTKAQLAAIEQASVASEANANLNPDNMSPEERSAMTKRQLFYRLRMIIANTLPILDEKLVVLQGAKATKDKGLTRMHHSFAQLDGEISDEARYGSLTHWAYADKEEKKKGGPSHERQRREVAAANNLAAAAQHVHDVDSIAAKSEARREAMQANKRSRHHQVDSDFDDRPAKRPQKKKPLPAETAAPDNRNLGLGISSNGTGPHGKRKKTEKALAAAAAAAPAAPPMERSLSSALKATSNGVRGGSSPRGTPGPENGAAKRKPRAAPVAAQRKNPLPPYSPPMASSPLAANFPVNKAIAGASERTLSARARKNSTANSVASIKDQEATAAGRPSSSHSAQQAATSNAITELEQAAGVVRDNASAKGASTPKESTEIPPPFDTANMKVEDLGQPEPESMDIDAPAPTSAAVRSGRNSKNTTPVVGAFAETPMARSRSSRNVNNGNSNSTTSSENNSTTGAGSKRGNKKNTQSTTATASPALKPTPNVKSNPPSSAASSVAQEQDYQEAEAEAEPEAESEEDGDEPRYCYCNEVSYGNMIACDNDDCPREWFHLGCVNLDKPPTGRTKWFCSDDCKETYNKTKAKGGRPGNSKIIMAPTDHPSAEELLICEPEGGAPNAPPDLRFLHYNDVYHVEAGSREPVGGYARFQTLVNYYRDDERFKDQPKLLTFFSGDAFNPSIESSITKGSHMVPVLNNIGTDVSCVGNHDLDFGVKQYRYLTAKCKFPWLLANVHDPALGDGVPLGNAKKTVMLTASNGIKVGVIGLAEREWLDTINALPPDIIYKSASETAKELIPGLKEQGAEIIVCVSHQREPNDNKLAKQVGGGLIDIILGGHDHYYSYNLINGTQVLRSGTDFKQLSHVEAWRKPEGKGWDFKIIRRDIVSSITQDPQAMALVEEQTREIRKRLDKPIGYTAAPLDARFTTVRTRESNIGNFVCDLMRYYYSAECCIMAAGTIRGDQIYPPGLLKLRDLVNCFPFEDPVVVLKVTGKAIREALENGVSNYPALEGRFPQVSNITFEADYSKPPHSRVSNVTIGEEPVDEEREYVLATRGYMGRGKDGYTSLLIEEEGGVAKELVSEENGVLISTILRQYFMSLKVLGKWKRWGKSMNTKFTSIQTNLQKNHGHAFHDPSPTSPTQSHGNNAPPVDQGLSRVLGDSNKRDDSPNDTTDSEDPDVDEDEDDGPMYDSRVPIQFTDKQTEMIRRVMRKWWRVAGLKGNPKLCDELGGGEFQVNWTKAIAPRLEGRIREVGAAVNIEA</sequence>
<dbReference type="PRINTS" id="PR01607">
    <property type="entry name" value="APYRASEFAMLY"/>
</dbReference>
<dbReference type="RefSeq" id="XP_038783978.1">
    <property type="nucleotide sequence ID" value="XM_038933313.1"/>
</dbReference>
<evidence type="ECO:0000256" key="2">
    <source>
        <dbReference type="ARBA" id="ARBA00022723"/>
    </source>
</evidence>
<feature type="region of interest" description="Disordered" evidence="6">
    <location>
        <begin position="406"/>
        <end position="624"/>
    </location>
</feature>
<keyword evidence="3" id="KW-0732">Signal</keyword>
<dbReference type="SMART" id="SM01408">
    <property type="entry name" value="ING"/>
    <property type="match status" value="1"/>
</dbReference>
<feature type="region of interest" description="Disordered" evidence="6">
    <location>
        <begin position="244"/>
        <end position="390"/>
    </location>
</feature>
<dbReference type="Proteomes" id="UP000596902">
    <property type="component" value="Unassembled WGS sequence"/>
</dbReference>
<dbReference type="InterPro" id="IPR004843">
    <property type="entry name" value="Calcineurin-like_PHP"/>
</dbReference>
<dbReference type="InterPro" id="IPR036907">
    <property type="entry name" value="5'-Nucleotdase_C_sf"/>
</dbReference>
<dbReference type="Gene3D" id="3.30.40.10">
    <property type="entry name" value="Zinc/RING finger domain, C3HC4 (zinc finger)"/>
    <property type="match status" value="1"/>
</dbReference>
<reference evidence="9" key="1">
    <citation type="submission" date="2020-01" db="EMBL/GenBank/DDBJ databases">
        <authorList>
            <person name="Feng Z.H.Z."/>
        </authorList>
    </citation>
    <scope>NUCLEOTIDE SEQUENCE</scope>
    <source>
        <strain evidence="9">CBS107.38</strain>
    </source>
</reference>
<feature type="compositionally biased region" description="Low complexity" evidence="6">
    <location>
        <begin position="534"/>
        <end position="561"/>
    </location>
</feature>
<evidence type="ECO:0000256" key="1">
    <source>
        <dbReference type="ARBA" id="ARBA00006654"/>
    </source>
</evidence>
<dbReference type="SUPFAM" id="SSF55816">
    <property type="entry name" value="5'-nucleotidase (syn. UDP-sugar hydrolase), C-terminal domain"/>
    <property type="match status" value="1"/>
</dbReference>
<dbReference type="EMBL" id="JAAABM010000012">
    <property type="protein sequence ID" value="KAF7673651.1"/>
    <property type="molecule type" value="Genomic_DNA"/>
</dbReference>
<reference evidence="9" key="2">
    <citation type="submission" date="2020-08" db="EMBL/GenBank/DDBJ databases">
        <title>Draft Genome Sequence of Cumin Blight Pathogen Alternaria burnsii.</title>
        <authorList>
            <person name="Feng Z."/>
        </authorList>
    </citation>
    <scope>NUCLEOTIDE SEQUENCE</scope>
    <source>
        <strain evidence="9">CBS107.38</strain>
    </source>
</reference>
<evidence type="ECO:0000256" key="4">
    <source>
        <dbReference type="ARBA" id="ARBA00022771"/>
    </source>
</evidence>
<dbReference type="GO" id="GO:0008270">
    <property type="term" value="F:zinc ion binding"/>
    <property type="evidence" value="ECO:0007669"/>
    <property type="project" value="UniProtKB-KW"/>
</dbReference>
<dbReference type="GO" id="GO:0009166">
    <property type="term" value="P:nucleotide catabolic process"/>
    <property type="evidence" value="ECO:0007669"/>
    <property type="project" value="InterPro"/>
</dbReference>
<feature type="region of interest" description="Disordered" evidence="6">
    <location>
        <begin position="1222"/>
        <end position="1290"/>
    </location>
</feature>
<feature type="compositionally biased region" description="Acidic residues" evidence="6">
    <location>
        <begin position="1268"/>
        <end position="1283"/>
    </location>
</feature>
<gene>
    <name evidence="9" type="ORF">GT037_008266</name>
</gene>
<comment type="caution">
    <text evidence="9">The sequence shown here is derived from an EMBL/GenBank/DDBJ whole genome shotgun (WGS) entry which is preliminary data.</text>
</comment>
<dbReference type="Pfam" id="PF02872">
    <property type="entry name" value="5_nucleotid_C"/>
    <property type="match status" value="1"/>
</dbReference>
<evidence type="ECO:0000259" key="7">
    <source>
        <dbReference type="SMART" id="SM00249"/>
    </source>
</evidence>
<keyword evidence="5" id="KW-0862">Zinc</keyword>
<proteinExistence type="inferred from homology"/>
<dbReference type="InterPro" id="IPR011011">
    <property type="entry name" value="Znf_FYVE_PHD"/>
</dbReference>
<dbReference type="InterPro" id="IPR024610">
    <property type="entry name" value="ING_N_histone-binding"/>
</dbReference>
<evidence type="ECO:0000256" key="5">
    <source>
        <dbReference type="ARBA" id="ARBA00022833"/>
    </source>
</evidence>
<feature type="domain" description="Zinc finger PHD-type" evidence="7">
    <location>
        <begin position="627"/>
        <end position="675"/>
    </location>
</feature>
<dbReference type="GeneID" id="62206491"/>